<dbReference type="InterPro" id="IPR006439">
    <property type="entry name" value="HAD-SF_hydro_IA"/>
</dbReference>
<dbReference type="SFLD" id="SFLDG01132">
    <property type="entry name" value="C1.5.3:_5'-Nucleotidase_Like"/>
    <property type="match status" value="1"/>
</dbReference>
<dbReference type="GeneID" id="59346627"/>
<dbReference type="SFLD" id="SFLDG01129">
    <property type="entry name" value="C1.5:_HAD__Beta-PGM__Phosphata"/>
    <property type="match status" value="1"/>
</dbReference>
<dbReference type="NCBIfam" id="TIGR01993">
    <property type="entry name" value="Pyr-5-nucltdase"/>
    <property type="match status" value="1"/>
</dbReference>
<sequence>MSPLKTVFLDIDNTLYSASTKVSAAMGQKIHEYFVGMGLDHDEASTLHHQYYTSYGLALRGLIRHHSVDPLDFDAKCDQALPLEDLIKPTPHLRKLLEDMNREKVRIWALTNAYRFHAQRVLKILQVDDLLDGVIFCDYEEPNFACKPDAEYYHRALVKAQVSDPSDCYFVDDSGINVKAARALGWGHVVHFCERGLVHVEGGKAKEIAQTESLEGIDVIEDLEELRKVWPEKRSMISCDRCVLPFTAMDYKPQYQQPFSLAEVRLLDVQTIAEEISRLQNSLQRLHETQTLLKEALISEPDPELSKALEENETVIGSQTERISILKLALTEKGIATSGHYDEVVHKSEDTPAVQRIVAPQPVPDEDGVDL</sequence>
<dbReference type="PANTHER" id="PTHR47438:SF1">
    <property type="entry name" value="PHOSPHATE METABOLISM PROTEIN 8-RELATED"/>
    <property type="match status" value="1"/>
</dbReference>
<protein>
    <submittedName>
        <fullName evidence="1">Pyrimidine 5-nucleotidase</fullName>
    </submittedName>
</protein>
<dbReference type="InterPro" id="IPR052791">
    <property type="entry name" value="SSM1_domain"/>
</dbReference>
<organism evidence="1 2">
    <name type="scientific">Mycena indigotica</name>
    <dbReference type="NCBI Taxonomy" id="2126181"/>
    <lineage>
        <taxon>Eukaryota</taxon>
        <taxon>Fungi</taxon>
        <taxon>Dikarya</taxon>
        <taxon>Basidiomycota</taxon>
        <taxon>Agaricomycotina</taxon>
        <taxon>Agaricomycetes</taxon>
        <taxon>Agaricomycetidae</taxon>
        <taxon>Agaricales</taxon>
        <taxon>Marasmiineae</taxon>
        <taxon>Mycenaceae</taxon>
        <taxon>Mycena</taxon>
    </lineage>
</organism>
<reference evidence="1" key="1">
    <citation type="submission" date="2020-05" db="EMBL/GenBank/DDBJ databases">
        <title>Mycena genomes resolve the evolution of fungal bioluminescence.</title>
        <authorList>
            <person name="Tsai I.J."/>
        </authorList>
    </citation>
    <scope>NUCLEOTIDE SEQUENCE</scope>
    <source>
        <strain evidence="1">171206Taipei</strain>
    </source>
</reference>
<dbReference type="Proteomes" id="UP000636479">
    <property type="component" value="Unassembled WGS sequence"/>
</dbReference>
<dbReference type="Pfam" id="PF00702">
    <property type="entry name" value="Hydrolase"/>
    <property type="match status" value="1"/>
</dbReference>
<dbReference type="SFLD" id="SFLDS00003">
    <property type="entry name" value="Haloacid_Dehalogenase"/>
    <property type="match status" value="1"/>
</dbReference>
<dbReference type="GO" id="GO:0006206">
    <property type="term" value="P:pyrimidine nucleobase metabolic process"/>
    <property type="evidence" value="ECO:0007669"/>
    <property type="project" value="TreeGrafter"/>
</dbReference>
<dbReference type="Gene3D" id="1.10.150.450">
    <property type="match status" value="1"/>
</dbReference>
<dbReference type="InterPro" id="IPR036412">
    <property type="entry name" value="HAD-like_sf"/>
</dbReference>
<dbReference type="OrthoDB" id="1065058at2759"/>
<proteinExistence type="predicted"/>
<gene>
    <name evidence="1" type="ORF">MIND_00741100</name>
</gene>
<dbReference type="PANTHER" id="PTHR47438">
    <property type="entry name" value="PHOSPHATE METABOLISM PROTEIN 8-RELATED"/>
    <property type="match status" value="1"/>
</dbReference>
<dbReference type="Gene3D" id="3.40.50.1000">
    <property type="entry name" value="HAD superfamily/HAD-like"/>
    <property type="match status" value="1"/>
</dbReference>
<dbReference type="InterPro" id="IPR010237">
    <property type="entry name" value="Pyr-5-nucltdase"/>
</dbReference>
<dbReference type="GO" id="GO:0009166">
    <property type="term" value="P:nucleotide catabolic process"/>
    <property type="evidence" value="ECO:0007669"/>
    <property type="project" value="TreeGrafter"/>
</dbReference>
<evidence type="ECO:0000313" key="2">
    <source>
        <dbReference type="Proteomes" id="UP000636479"/>
    </source>
</evidence>
<dbReference type="SUPFAM" id="SSF56784">
    <property type="entry name" value="HAD-like"/>
    <property type="match status" value="1"/>
</dbReference>
<dbReference type="EMBL" id="JACAZF010000006">
    <property type="protein sequence ID" value="KAF7301755.1"/>
    <property type="molecule type" value="Genomic_DNA"/>
</dbReference>
<name>A0A8H6SMU4_9AGAR</name>
<dbReference type="AlphaFoldDB" id="A0A8H6SMU4"/>
<accession>A0A8H6SMU4</accession>
<dbReference type="RefSeq" id="XP_037219755.1">
    <property type="nucleotide sequence ID" value="XM_037364111.1"/>
</dbReference>
<dbReference type="GO" id="GO:0008252">
    <property type="term" value="F:nucleotidase activity"/>
    <property type="evidence" value="ECO:0007669"/>
    <property type="project" value="TreeGrafter"/>
</dbReference>
<evidence type="ECO:0000313" key="1">
    <source>
        <dbReference type="EMBL" id="KAF7301755.1"/>
    </source>
</evidence>
<keyword evidence="2" id="KW-1185">Reference proteome</keyword>
<dbReference type="NCBIfam" id="TIGR01509">
    <property type="entry name" value="HAD-SF-IA-v3"/>
    <property type="match status" value="1"/>
</dbReference>
<comment type="caution">
    <text evidence="1">The sequence shown here is derived from an EMBL/GenBank/DDBJ whole genome shotgun (WGS) entry which is preliminary data.</text>
</comment>
<dbReference type="InterPro" id="IPR023214">
    <property type="entry name" value="HAD_sf"/>
</dbReference>